<feature type="chain" id="PRO_5047493405" evidence="2">
    <location>
        <begin position="28"/>
        <end position="185"/>
    </location>
</feature>
<sequence length="185" mass="19715">MHEMSAVSRIITRAAAAALLAAGPGLAAQSPADPGGIWRTEDNRARIRIEPCGSRPGQVCGYLVWMEDGLDPKGRPLRDLRNPDPARRSQALLGEQLLAGAVRPSDGRIAGRIYDAESGKSYDVTLWRDADSLKVEGCVLAIFCATQTWSRVKDALPGQLVGATGAANGPRPEQVRARPPVPGQK</sequence>
<evidence type="ECO:0000256" key="1">
    <source>
        <dbReference type="SAM" id="MobiDB-lite"/>
    </source>
</evidence>
<dbReference type="Pfam" id="PF09917">
    <property type="entry name" value="DUF2147"/>
    <property type="match status" value="1"/>
</dbReference>
<dbReference type="PANTHER" id="PTHR36919:SF2">
    <property type="entry name" value="BLL6627 PROTEIN"/>
    <property type="match status" value="1"/>
</dbReference>
<evidence type="ECO:0000256" key="2">
    <source>
        <dbReference type="SAM" id="SignalP"/>
    </source>
</evidence>
<dbReference type="Proteomes" id="UP001242480">
    <property type="component" value="Unassembled WGS sequence"/>
</dbReference>
<reference evidence="4 5" key="1">
    <citation type="submission" date="2023-07" db="EMBL/GenBank/DDBJ databases">
        <title>Genomic Encyclopedia of Type Strains, Phase IV (KMG-IV): sequencing the most valuable type-strain genomes for metagenomic binning, comparative biology and taxonomic classification.</title>
        <authorList>
            <person name="Goeker M."/>
        </authorList>
    </citation>
    <scope>NUCLEOTIDE SEQUENCE [LARGE SCALE GENOMIC DNA]</scope>
    <source>
        <strain evidence="4 5">DSM 19619</strain>
    </source>
</reference>
<proteinExistence type="predicted"/>
<evidence type="ECO:0000313" key="4">
    <source>
        <dbReference type="EMBL" id="MDQ0468032.1"/>
    </source>
</evidence>
<keyword evidence="5" id="KW-1185">Reference proteome</keyword>
<dbReference type="RefSeq" id="WP_307268544.1">
    <property type="nucleotide sequence ID" value="NZ_JAUSVX010000001.1"/>
</dbReference>
<name>A0ABU0J4C6_9HYPH</name>
<evidence type="ECO:0000313" key="5">
    <source>
        <dbReference type="Proteomes" id="UP001242480"/>
    </source>
</evidence>
<evidence type="ECO:0000259" key="3">
    <source>
        <dbReference type="Pfam" id="PF09917"/>
    </source>
</evidence>
<feature type="region of interest" description="Disordered" evidence="1">
    <location>
        <begin position="162"/>
        <end position="185"/>
    </location>
</feature>
<protein>
    <submittedName>
        <fullName evidence="4">Uncharacterized protein (DUF2147 family)</fullName>
    </submittedName>
</protein>
<dbReference type="EMBL" id="JAUSVX010000001">
    <property type="protein sequence ID" value="MDQ0468032.1"/>
    <property type="molecule type" value="Genomic_DNA"/>
</dbReference>
<dbReference type="InterPro" id="IPR019223">
    <property type="entry name" value="DUF2147"/>
</dbReference>
<keyword evidence="2" id="KW-0732">Signal</keyword>
<comment type="caution">
    <text evidence="4">The sequence shown here is derived from an EMBL/GenBank/DDBJ whole genome shotgun (WGS) entry which is preliminary data.</text>
</comment>
<organism evidence="4 5">
    <name type="scientific">Labrys wisconsinensis</name>
    <dbReference type="NCBI Taxonomy" id="425677"/>
    <lineage>
        <taxon>Bacteria</taxon>
        <taxon>Pseudomonadati</taxon>
        <taxon>Pseudomonadota</taxon>
        <taxon>Alphaproteobacteria</taxon>
        <taxon>Hyphomicrobiales</taxon>
        <taxon>Xanthobacteraceae</taxon>
        <taxon>Labrys</taxon>
    </lineage>
</organism>
<dbReference type="PANTHER" id="PTHR36919">
    <property type="entry name" value="BLR1215 PROTEIN"/>
    <property type="match status" value="1"/>
</dbReference>
<accession>A0ABU0J4C6</accession>
<feature type="domain" description="DUF2147" evidence="3">
    <location>
        <begin position="36"/>
        <end position="151"/>
    </location>
</feature>
<feature type="signal peptide" evidence="2">
    <location>
        <begin position="1"/>
        <end position="27"/>
    </location>
</feature>
<gene>
    <name evidence="4" type="ORF">QO011_001027</name>
</gene>
<dbReference type="Gene3D" id="2.40.128.520">
    <property type="match status" value="1"/>
</dbReference>